<dbReference type="PANTHER" id="PTHR33217:SF8">
    <property type="entry name" value="MUTATOR FAMILY TRANSPOSASE"/>
    <property type="match status" value="1"/>
</dbReference>
<dbReference type="Proteomes" id="UP001197247">
    <property type="component" value="Unassembled WGS sequence"/>
</dbReference>
<feature type="compositionally biased region" description="Basic and acidic residues" evidence="7">
    <location>
        <begin position="54"/>
        <end position="66"/>
    </location>
</feature>
<reference evidence="8 9" key="1">
    <citation type="submission" date="2021-05" db="EMBL/GenBank/DDBJ databases">
        <title>Kineosporia and Streptomyces sp. nov. two new marine actinobacteria isolated from Coral.</title>
        <authorList>
            <person name="Buangrab K."/>
            <person name="Sutthacheep M."/>
            <person name="Yeemin T."/>
            <person name="Harunari E."/>
            <person name="Igarashi Y."/>
            <person name="Kanchanasin P."/>
            <person name="Tanasupawat S."/>
            <person name="Phongsopitanun W."/>
        </authorList>
    </citation>
    <scope>NUCLEOTIDE SEQUENCE [LARGE SCALE GENOMIC DNA]</scope>
    <source>
        <strain evidence="8 9">J2-2</strain>
    </source>
</reference>
<keyword evidence="9" id="KW-1185">Reference proteome</keyword>
<keyword evidence="4 6" id="KW-0238">DNA-binding</keyword>
<dbReference type="InterPro" id="IPR001207">
    <property type="entry name" value="Transposase_mutator"/>
</dbReference>
<evidence type="ECO:0000256" key="7">
    <source>
        <dbReference type="SAM" id="MobiDB-lite"/>
    </source>
</evidence>
<keyword evidence="6" id="KW-0814">Transposable element</keyword>
<sequence>MGTFLACEDQQRLAADLVAAAKASGADLVGPDGLMAQLTKRVLEVALEAEMSEHLGYDAHDPEGRNGRNSRNGRRSKTVLTGVGPVEINVPRDRDASFEPVIVKKRQRRLDSIDQIVLSLTAKGLTTGEISAHFAEIYGASVGKDQISRITDAVIAEMVEWQNRPLDRVYPVVFVDALMVKIRDGKVTNRPIYVAIGVTVNGERDILGLWAGEDSQAGEGAKFWQQVLTEIKNRGVEDVLMLVCDGLKGLPASVSNVWPSTIVQTCVVHLLRNSFRYAPRQAWDKLAKDLRPIYTAATEAAAAERLEDFDEIWGHRYPAITRLWRSAWAELTPFLAFDVEIRRIICTTNAIESLNARYRRAVNARGHFPTEQAAMKCLYLVTRSLDPTGRGRAKWVVRWKPALNAFANTFEGRLTPSTTN</sequence>
<feature type="region of interest" description="Disordered" evidence="7">
    <location>
        <begin position="54"/>
        <end position="78"/>
    </location>
</feature>
<dbReference type="EMBL" id="JAHBAY010000029">
    <property type="protein sequence ID" value="MBT0774300.1"/>
    <property type="molecule type" value="Genomic_DNA"/>
</dbReference>
<evidence type="ECO:0000256" key="3">
    <source>
        <dbReference type="ARBA" id="ARBA00022578"/>
    </source>
</evidence>
<dbReference type="PROSITE" id="PS01007">
    <property type="entry name" value="TRANSPOSASE_MUTATOR"/>
    <property type="match status" value="1"/>
</dbReference>
<dbReference type="PANTHER" id="PTHR33217">
    <property type="entry name" value="TRANSPOSASE FOR INSERTION SEQUENCE ELEMENT IS1081"/>
    <property type="match status" value="1"/>
</dbReference>
<proteinExistence type="inferred from homology"/>
<evidence type="ECO:0000256" key="4">
    <source>
        <dbReference type="ARBA" id="ARBA00023125"/>
    </source>
</evidence>
<organism evidence="8 9">
    <name type="scientific">Kineosporia corallincola</name>
    <dbReference type="NCBI Taxonomy" id="2835133"/>
    <lineage>
        <taxon>Bacteria</taxon>
        <taxon>Bacillati</taxon>
        <taxon>Actinomycetota</taxon>
        <taxon>Actinomycetes</taxon>
        <taxon>Kineosporiales</taxon>
        <taxon>Kineosporiaceae</taxon>
        <taxon>Kineosporia</taxon>
    </lineage>
</organism>
<evidence type="ECO:0000256" key="5">
    <source>
        <dbReference type="ARBA" id="ARBA00023172"/>
    </source>
</evidence>
<comment type="caution">
    <text evidence="8">The sequence shown here is derived from an EMBL/GenBank/DDBJ whole genome shotgun (WGS) entry which is preliminary data.</text>
</comment>
<evidence type="ECO:0000313" key="8">
    <source>
        <dbReference type="EMBL" id="MBT0774300.1"/>
    </source>
</evidence>
<keyword evidence="5 6" id="KW-0233">DNA recombination</keyword>
<comment type="function">
    <text evidence="1 6">Required for the transposition of the insertion element.</text>
</comment>
<keyword evidence="3 6" id="KW-0815">Transposition</keyword>
<evidence type="ECO:0000256" key="1">
    <source>
        <dbReference type="ARBA" id="ARBA00002190"/>
    </source>
</evidence>
<comment type="similarity">
    <text evidence="2 6">Belongs to the transposase mutator family.</text>
</comment>
<accession>A0ABS5TU22</accession>
<name>A0ABS5TU22_9ACTN</name>
<evidence type="ECO:0000256" key="2">
    <source>
        <dbReference type="ARBA" id="ARBA00010961"/>
    </source>
</evidence>
<protein>
    <recommendedName>
        <fullName evidence="6">Mutator family transposase</fullName>
    </recommendedName>
</protein>
<evidence type="ECO:0000313" key="9">
    <source>
        <dbReference type="Proteomes" id="UP001197247"/>
    </source>
</evidence>
<dbReference type="NCBIfam" id="NF033543">
    <property type="entry name" value="transpos_IS256"/>
    <property type="match status" value="1"/>
</dbReference>
<gene>
    <name evidence="8" type="ORF">KIH74_35480</name>
</gene>
<dbReference type="Pfam" id="PF00872">
    <property type="entry name" value="Transposase_mut"/>
    <property type="match status" value="1"/>
</dbReference>
<evidence type="ECO:0000256" key="6">
    <source>
        <dbReference type="RuleBase" id="RU365089"/>
    </source>
</evidence>